<accession>A0A8H7F874</accession>
<feature type="region of interest" description="Disordered" evidence="1">
    <location>
        <begin position="1"/>
        <end position="95"/>
    </location>
</feature>
<proteinExistence type="predicted"/>
<organism evidence="2 3">
    <name type="scientific">Agaricus bisporus var. burnettii</name>
    <dbReference type="NCBI Taxonomy" id="192524"/>
    <lineage>
        <taxon>Eukaryota</taxon>
        <taxon>Fungi</taxon>
        <taxon>Dikarya</taxon>
        <taxon>Basidiomycota</taxon>
        <taxon>Agaricomycotina</taxon>
        <taxon>Agaricomycetes</taxon>
        <taxon>Agaricomycetidae</taxon>
        <taxon>Agaricales</taxon>
        <taxon>Agaricineae</taxon>
        <taxon>Agaricaceae</taxon>
        <taxon>Agaricus</taxon>
    </lineage>
</organism>
<name>A0A8H7F874_AGABI</name>
<reference evidence="2 3" key="1">
    <citation type="journal article" name="Sci. Rep.">
        <title>Telomere-to-telomere assembled and centromere annotated genomes of the two main subspecies of the button mushroom Agaricus bisporus reveal especially polymorphic chromosome ends.</title>
        <authorList>
            <person name="Sonnenberg A.S.M."/>
            <person name="Sedaghat-Telgerd N."/>
            <person name="Lavrijssen B."/>
            <person name="Ohm R.A."/>
            <person name="Hendrickx P.M."/>
            <person name="Scholtmeijer K."/>
            <person name="Baars J.J.P."/>
            <person name="van Peer A."/>
        </authorList>
    </citation>
    <scope>NUCLEOTIDE SEQUENCE [LARGE SCALE GENOMIC DNA]</scope>
    <source>
        <strain evidence="2 3">H119_p4</strain>
    </source>
</reference>
<evidence type="ECO:0000313" key="2">
    <source>
        <dbReference type="EMBL" id="KAF7782518.1"/>
    </source>
</evidence>
<sequence>MAAPLRTASPPPPSPSDSADDSADDLHLRFPQPPPIAPALRRMRSAPWHFPDAPMPDRRHSAALCYPPPPIPPRRLDNLPPPTPAPSIPLPHLPRIIRKVTSMRSEMRQPNPGIEPRRPVPKVRSFKILSRSIGVLPGTTQPSEHDVRKRTWSLSRPSRYQKTSDAPQARSSYTNWNAHTGDHFDIDRIPSDYGGFSIPYNGAFARRAGCSTEDPFSLGLAPPFVAGSTRESDLNSFYPYSRTNYSEIESVHNMSSNSPTRDRLLQRSSQRFYRLDGGNRRKNASSGAVLHGAKSFINITPERGKSGRKKSRVENSGPSNTDSNHVGSSMKERGQKVKRLLARASSGVVDWGRQLTGKSVKTMTTSSTSGSLVPLTGKHS</sequence>
<feature type="region of interest" description="Disordered" evidence="1">
    <location>
        <begin position="295"/>
        <end position="380"/>
    </location>
</feature>
<feature type="compositionally biased region" description="Polar residues" evidence="1">
    <location>
        <begin position="152"/>
        <end position="177"/>
    </location>
</feature>
<gene>
    <name evidence="2" type="ORF">Agabi119p4_1894</name>
</gene>
<evidence type="ECO:0000256" key="1">
    <source>
        <dbReference type="SAM" id="MobiDB-lite"/>
    </source>
</evidence>
<protein>
    <submittedName>
        <fullName evidence="2">Uncharacterized protein</fullName>
    </submittedName>
</protein>
<dbReference type="EMBL" id="JABXXO010000003">
    <property type="protein sequence ID" value="KAF7782518.1"/>
    <property type="molecule type" value="Genomic_DNA"/>
</dbReference>
<feature type="compositionally biased region" description="Low complexity" evidence="1">
    <location>
        <begin position="356"/>
        <end position="371"/>
    </location>
</feature>
<feature type="region of interest" description="Disordered" evidence="1">
    <location>
        <begin position="103"/>
        <end position="122"/>
    </location>
</feature>
<feature type="region of interest" description="Disordered" evidence="1">
    <location>
        <begin position="135"/>
        <end position="177"/>
    </location>
</feature>
<feature type="compositionally biased region" description="Pro residues" evidence="1">
    <location>
        <begin position="66"/>
        <end position="92"/>
    </location>
</feature>
<feature type="compositionally biased region" description="Polar residues" evidence="1">
    <location>
        <begin position="314"/>
        <end position="327"/>
    </location>
</feature>
<comment type="caution">
    <text evidence="2">The sequence shown here is derived from an EMBL/GenBank/DDBJ whole genome shotgun (WGS) entry which is preliminary data.</text>
</comment>
<dbReference type="AlphaFoldDB" id="A0A8H7F874"/>
<evidence type="ECO:0000313" key="3">
    <source>
        <dbReference type="Proteomes" id="UP000629468"/>
    </source>
</evidence>
<dbReference type="Proteomes" id="UP000629468">
    <property type="component" value="Unassembled WGS sequence"/>
</dbReference>